<dbReference type="GO" id="GO:0008170">
    <property type="term" value="F:N-methyltransferase activity"/>
    <property type="evidence" value="ECO:0007669"/>
    <property type="project" value="InterPro"/>
</dbReference>
<reference evidence="11" key="2">
    <citation type="submission" date="2020-06" db="EMBL/GenBank/DDBJ databases">
        <title>Isolation of Planomicrobium glaciei.</title>
        <authorList>
            <person name="Malisova L."/>
            <person name="Safrankova R."/>
            <person name="Jakubu V."/>
            <person name="Spanelova P."/>
        </authorList>
    </citation>
    <scope>NUCLEOTIDE SEQUENCE [LARGE SCALE GENOMIC DNA]</scope>
    <source>
        <strain evidence="11">NRL-ATB46093</strain>
    </source>
</reference>
<dbReference type="InterPro" id="IPR051537">
    <property type="entry name" value="DNA_Adenine_Mtase"/>
</dbReference>
<dbReference type="EC" id="2.1.1.72" evidence="2"/>
<organism evidence="10 11">
    <name type="scientific">Planococcus glaciei</name>
    <dbReference type="NCBI Taxonomy" id="459472"/>
    <lineage>
        <taxon>Bacteria</taxon>
        <taxon>Bacillati</taxon>
        <taxon>Bacillota</taxon>
        <taxon>Bacilli</taxon>
        <taxon>Bacillales</taxon>
        <taxon>Caryophanaceae</taxon>
        <taxon>Planococcus</taxon>
    </lineage>
</organism>
<evidence type="ECO:0000256" key="2">
    <source>
        <dbReference type="ARBA" id="ARBA00011900"/>
    </source>
</evidence>
<evidence type="ECO:0000313" key="11">
    <source>
        <dbReference type="Proteomes" id="UP000509222"/>
    </source>
</evidence>
<keyword evidence="5" id="KW-0949">S-adenosyl-L-methionine</keyword>
<dbReference type="EMBL" id="CP051177">
    <property type="protein sequence ID" value="QKX50037.1"/>
    <property type="molecule type" value="Genomic_DNA"/>
</dbReference>
<dbReference type="Gene3D" id="3.40.50.150">
    <property type="entry name" value="Vaccinia Virus protein VP39"/>
    <property type="match status" value="1"/>
</dbReference>
<comment type="catalytic activity">
    <reaction evidence="7">
        <text>a 2'-deoxyadenosine in DNA + S-adenosyl-L-methionine = an N(6)-methyl-2'-deoxyadenosine in DNA + S-adenosyl-L-homocysteine + H(+)</text>
        <dbReference type="Rhea" id="RHEA:15197"/>
        <dbReference type="Rhea" id="RHEA-COMP:12418"/>
        <dbReference type="Rhea" id="RHEA-COMP:12419"/>
        <dbReference type="ChEBI" id="CHEBI:15378"/>
        <dbReference type="ChEBI" id="CHEBI:57856"/>
        <dbReference type="ChEBI" id="CHEBI:59789"/>
        <dbReference type="ChEBI" id="CHEBI:90615"/>
        <dbReference type="ChEBI" id="CHEBI:90616"/>
        <dbReference type="EC" id="2.1.1.72"/>
    </reaction>
</comment>
<evidence type="ECO:0000259" key="8">
    <source>
        <dbReference type="Pfam" id="PF02384"/>
    </source>
</evidence>
<evidence type="ECO:0000256" key="7">
    <source>
        <dbReference type="ARBA" id="ARBA00047942"/>
    </source>
</evidence>
<proteinExistence type="inferred from homology"/>
<evidence type="ECO:0000256" key="6">
    <source>
        <dbReference type="ARBA" id="ARBA00022747"/>
    </source>
</evidence>
<reference evidence="10 11" key="1">
    <citation type="submission" date="2020-04" db="EMBL/GenBank/DDBJ databases">
        <authorList>
            <person name="Pajer P."/>
            <person name="Broz P."/>
        </authorList>
    </citation>
    <scope>NUCLEOTIDE SEQUENCE [LARGE SCALE GENOMIC DNA]</scope>
    <source>
        <strain evidence="11">NRL-ATB46093</strain>
    </source>
</reference>
<evidence type="ECO:0000256" key="3">
    <source>
        <dbReference type="ARBA" id="ARBA00022603"/>
    </source>
</evidence>
<sequence>MSITSFVKTLQNIMRNDAGVSGDAQRIEQIVWMLFLKIYDAKEELWEFHNEDFTSIIPEECRWRNWAVDLKDGESMTGEKLLTFINNELFPALKVIDVDETTPISKAIVKFAFEDAYNYMKDGVLLRQAVNVIDQIDFTDYKERHAFNEIYEQILKDLQAQRASGEYYSPRATTDFITHMIQPQLGERMADFACGTGGFLTSTLNFLEPQIKTVEDRELYNQSVFGIEKKAFPYLLAITNLLLHDIDDPVIIHGNSLDKNVRDYNEKDKFNIIMMNPPYGGSEVDSIKMNFPMELRSSETADLFMSTIMYRLKKNGRAGVILPDGFLFGTDNAKKAIKEKLVKEFNLHTVVRLPHSVFAPYTSIRTNMLFFDKTKSTEDVWFYRLDMPEGYKNFSKTRPIKLEHFEPAMEWWNNRVELKDGKFDKARKYSIEEIAALNYNLDLCGFPQEDEIILEPNELISTYIEERTQLNNEIDSVLVKIQEMLGVSK</sequence>
<dbReference type="Pfam" id="PF02384">
    <property type="entry name" value="N6_Mtase"/>
    <property type="match status" value="1"/>
</dbReference>
<dbReference type="Proteomes" id="UP000509222">
    <property type="component" value="Chromosome"/>
</dbReference>
<gene>
    <name evidence="10" type="ORF">HF394_05250</name>
</gene>
<dbReference type="AlphaFoldDB" id="A0A7H8Q7Z8"/>
<keyword evidence="4 10" id="KW-0808">Transferase</keyword>
<dbReference type="InterPro" id="IPR038333">
    <property type="entry name" value="T1MK-like_N_sf"/>
</dbReference>
<evidence type="ECO:0000259" key="9">
    <source>
        <dbReference type="Pfam" id="PF12161"/>
    </source>
</evidence>
<dbReference type="PANTHER" id="PTHR42933">
    <property type="entry name" value="SLR6095 PROTEIN"/>
    <property type="match status" value="1"/>
</dbReference>
<dbReference type="GO" id="GO:0003677">
    <property type="term" value="F:DNA binding"/>
    <property type="evidence" value="ECO:0007669"/>
    <property type="project" value="InterPro"/>
</dbReference>
<dbReference type="SUPFAM" id="SSF53335">
    <property type="entry name" value="S-adenosyl-L-methionine-dependent methyltransferases"/>
    <property type="match status" value="1"/>
</dbReference>
<dbReference type="PANTHER" id="PTHR42933:SF4">
    <property type="entry name" value="TYPE I RESTRICTION ENZYME ECOKI METHYLASE SUBUNIT"/>
    <property type="match status" value="1"/>
</dbReference>
<dbReference type="GO" id="GO:0009307">
    <property type="term" value="P:DNA restriction-modification system"/>
    <property type="evidence" value="ECO:0007669"/>
    <property type="project" value="UniProtKB-KW"/>
</dbReference>
<dbReference type="Gene3D" id="1.20.1260.30">
    <property type="match status" value="1"/>
</dbReference>
<name>A0A7H8Q7Z8_9BACL</name>
<comment type="similarity">
    <text evidence="1">Belongs to the N(4)/N(6)-methyltransferase family.</text>
</comment>
<dbReference type="REBASE" id="441553">
    <property type="entry name" value="M.Pgl7660ORF5250P"/>
</dbReference>
<dbReference type="PRINTS" id="PR00507">
    <property type="entry name" value="N12N6MTFRASE"/>
</dbReference>
<dbReference type="RefSeq" id="WP_176294172.1">
    <property type="nucleotide sequence ID" value="NZ_CP051177.1"/>
</dbReference>
<feature type="domain" description="N6 adenine-specific DNA methyltransferase N-terminal" evidence="9">
    <location>
        <begin position="4"/>
        <end position="132"/>
    </location>
</feature>
<dbReference type="InterPro" id="IPR029063">
    <property type="entry name" value="SAM-dependent_MTases_sf"/>
</dbReference>
<accession>A0A7H8Q7Z8</accession>
<evidence type="ECO:0000256" key="1">
    <source>
        <dbReference type="ARBA" id="ARBA00006594"/>
    </source>
</evidence>
<dbReference type="Pfam" id="PF12161">
    <property type="entry name" value="HsdM_N"/>
    <property type="match status" value="1"/>
</dbReference>
<dbReference type="InterPro" id="IPR022749">
    <property type="entry name" value="D12N6_MeTrfase_N"/>
</dbReference>
<evidence type="ECO:0000313" key="10">
    <source>
        <dbReference type="EMBL" id="QKX50037.1"/>
    </source>
</evidence>
<protein>
    <recommendedName>
        <fullName evidence="2">site-specific DNA-methyltransferase (adenine-specific)</fullName>
        <ecNumber evidence="2">2.1.1.72</ecNumber>
    </recommendedName>
</protein>
<keyword evidence="6" id="KW-0680">Restriction system</keyword>
<keyword evidence="11" id="KW-1185">Reference proteome</keyword>
<dbReference type="InterPro" id="IPR003356">
    <property type="entry name" value="DNA_methylase_A-5"/>
</dbReference>
<evidence type="ECO:0000256" key="5">
    <source>
        <dbReference type="ARBA" id="ARBA00022691"/>
    </source>
</evidence>
<dbReference type="GO" id="GO:0032259">
    <property type="term" value="P:methylation"/>
    <property type="evidence" value="ECO:0007669"/>
    <property type="project" value="UniProtKB-KW"/>
</dbReference>
<evidence type="ECO:0000256" key="4">
    <source>
        <dbReference type="ARBA" id="ARBA00022679"/>
    </source>
</evidence>
<keyword evidence="3 10" id="KW-0489">Methyltransferase</keyword>
<feature type="domain" description="DNA methylase adenine-specific" evidence="8">
    <location>
        <begin position="143"/>
        <end position="443"/>
    </location>
</feature>
<dbReference type="GO" id="GO:0009007">
    <property type="term" value="F:site-specific DNA-methyltransferase (adenine-specific) activity"/>
    <property type="evidence" value="ECO:0007669"/>
    <property type="project" value="UniProtKB-EC"/>
</dbReference>